<reference evidence="4 5" key="1">
    <citation type="submission" date="2018-03" db="EMBL/GenBank/DDBJ databases">
        <title>Adhaeribacter sp. HMF7605 Genome sequencing and assembly.</title>
        <authorList>
            <person name="Kang H."/>
            <person name="Kang J."/>
            <person name="Cha I."/>
            <person name="Kim H."/>
            <person name="Joh K."/>
        </authorList>
    </citation>
    <scope>NUCLEOTIDE SEQUENCE [LARGE SCALE GENOMIC DNA]</scope>
    <source>
        <strain evidence="4 5">HMF7605</strain>
    </source>
</reference>
<dbReference type="OrthoDB" id="9804104at2"/>
<dbReference type="PRINTS" id="PR00081">
    <property type="entry name" value="GDHRDH"/>
</dbReference>
<keyword evidence="5" id="KW-1185">Reference proteome</keyword>
<dbReference type="Proteomes" id="UP000240357">
    <property type="component" value="Unassembled WGS sequence"/>
</dbReference>
<dbReference type="SMART" id="SM00822">
    <property type="entry name" value="PKS_KR"/>
    <property type="match status" value="1"/>
</dbReference>
<dbReference type="EMBL" id="PYFT01000001">
    <property type="protein sequence ID" value="PSR52312.1"/>
    <property type="molecule type" value="Genomic_DNA"/>
</dbReference>
<organism evidence="4 5">
    <name type="scientific">Adhaeribacter arboris</name>
    <dbReference type="NCBI Taxonomy" id="2072846"/>
    <lineage>
        <taxon>Bacteria</taxon>
        <taxon>Pseudomonadati</taxon>
        <taxon>Bacteroidota</taxon>
        <taxon>Cytophagia</taxon>
        <taxon>Cytophagales</taxon>
        <taxon>Hymenobacteraceae</taxon>
        <taxon>Adhaeribacter</taxon>
    </lineage>
</organism>
<gene>
    <name evidence="4" type="ORF">AHMF7605_01635</name>
</gene>
<evidence type="ECO:0000259" key="3">
    <source>
        <dbReference type="SMART" id="SM00822"/>
    </source>
</evidence>
<dbReference type="PANTHER" id="PTHR43639">
    <property type="entry name" value="OXIDOREDUCTASE, SHORT-CHAIN DEHYDROGENASE/REDUCTASE FAMILY (AFU_ORTHOLOGUE AFUA_5G02870)"/>
    <property type="match status" value="1"/>
</dbReference>
<keyword evidence="2" id="KW-0560">Oxidoreductase</keyword>
<dbReference type="PRINTS" id="PR00080">
    <property type="entry name" value="SDRFAMILY"/>
</dbReference>
<protein>
    <submittedName>
        <fullName evidence="4">Short-chain dehydrogenase</fullName>
    </submittedName>
</protein>
<dbReference type="FunFam" id="3.40.50.720:FF:000084">
    <property type="entry name" value="Short-chain dehydrogenase reductase"/>
    <property type="match status" value="1"/>
</dbReference>
<accession>A0A2T2Y9X3</accession>
<comment type="similarity">
    <text evidence="1">Belongs to the short-chain dehydrogenases/reductases (SDR) family.</text>
</comment>
<dbReference type="GO" id="GO:0016491">
    <property type="term" value="F:oxidoreductase activity"/>
    <property type="evidence" value="ECO:0007669"/>
    <property type="project" value="UniProtKB-KW"/>
</dbReference>
<dbReference type="AlphaFoldDB" id="A0A2T2Y9X3"/>
<name>A0A2T2Y9X3_9BACT</name>
<dbReference type="SUPFAM" id="SSF51735">
    <property type="entry name" value="NAD(P)-binding Rossmann-fold domains"/>
    <property type="match status" value="1"/>
</dbReference>
<dbReference type="Gene3D" id="3.40.50.720">
    <property type="entry name" value="NAD(P)-binding Rossmann-like Domain"/>
    <property type="match status" value="1"/>
</dbReference>
<comment type="caution">
    <text evidence="4">The sequence shown here is derived from an EMBL/GenBank/DDBJ whole genome shotgun (WGS) entry which is preliminary data.</text>
</comment>
<dbReference type="InterPro" id="IPR002347">
    <property type="entry name" value="SDR_fam"/>
</dbReference>
<dbReference type="CDD" id="cd05233">
    <property type="entry name" value="SDR_c"/>
    <property type="match status" value="1"/>
</dbReference>
<evidence type="ECO:0000313" key="5">
    <source>
        <dbReference type="Proteomes" id="UP000240357"/>
    </source>
</evidence>
<proteinExistence type="inferred from homology"/>
<dbReference type="NCBIfam" id="NF006384">
    <property type="entry name" value="PRK08628.1"/>
    <property type="match status" value="1"/>
</dbReference>
<dbReference type="RefSeq" id="WP_106925809.1">
    <property type="nucleotide sequence ID" value="NZ_PYFT01000001.1"/>
</dbReference>
<feature type="domain" description="Ketoreductase" evidence="3">
    <location>
        <begin position="8"/>
        <end position="192"/>
    </location>
</feature>
<evidence type="ECO:0000313" key="4">
    <source>
        <dbReference type="EMBL" id="PSR52312.1"/>
    </source>
</evidence>
<sequence length="259" mass="27848">MNLKLDGKIILVTGGAKGIGAGISRALAAEGALPVIVGRNEQDNLAMVQEIVDAGGQADQIVAELINPDSSRTAVEMALARHHRLDGLINNAGVNDGVGLENGDYDRFMLSLHRNVVHYYLMAHYALPALKESKGSIVNIGSKTAETGQGGTSAYAAANGARNALTREWAVELLPYGIRVNALIVAEAWTPLYQEWIKTFPNPEEKLTNITAKIPLENRMTTCDEIANMVVFLLSPKSSHTTGQLIHVDGGYVHLDRAL</sequence>
<evidence type="ECO:0000256" key="1">
    <source>
        <dbReference type="ARBA" id="ARBA00006484"/>
    </source>
</evidence>
<evidence type="ECO:0000256" key="2">
    <source>
        <dbReference type="ARBA" id="ARBA00023002"/>
    </source>
</evidence>
<dbReference type="InterPro" id="IPR036291">
    <property type="entry name" value="NAD(P)-bd_dom_sf"/>
</dbReference>
<dbReference type="PANTHER" id="PTHR43639:SF1">
    <property type="entry name" value="SHORT-CHAIN DEHYDROGENASE_REDUCTASE FAMILY PROTEIN"/>
    <property type="match status" value="1"/>
</dbReference>
<dbReference type="Pfam" id="PF13561">
    <property type="entry name" value="adh_short_C2"/>
    <property type="match status" value="1"/>
</dbReference>
<dbReference type="InterPro" id="IPR057326">
    <property type="entry name" value="KR_dom"/>
</dbReference>